<dbReference type="EMBL" id="JAMFTS010000002">
    <property type="protein sequence ID" value="KAJ4789397.1"/>
    <property type="molecule type" value="Genomic_DNA"/>
</dbReference>
<feature type="domain" description="Disease resistance N-terminal" evidence="7">
    <location>
        <begin position="69"/>
        <end position="160"/>
    </location>
</feature>
<dbReference type="Gene3D" id="3.80.10.10">
    <property type="entry name" value="Ribonuclease Inhibitor"/>
    <property type="match status" value="1"/>
</dbReference>
<feature type="domain" description="Disease resistance protein winged helix" evidence="8">
    <location>
        <begin position="534"/>
        <end position="604"/>
    </location>
</feature>
<evidence type="ECO:0000256" key="5">
    <source>
        <dbReference type="ARBA" id="ARBA00022821"/>
    </source>
</evidence>
<dbReference type="Pfam" id="PF23559">
    <property type="entry name" value="WHD_DRP"/>
    <property type="match status" value="1"/>
</dbReference>
<feature type="domain" description="Disease resistance R13L4/SHOC-2-like LRR" evidence="9">
    <location>
        <begin position="655"/>
        <end position="956"/>
    </location>
</feature>
<dbReference type="InterPro" id="IPR027417">
    <property type="entry name" value="P-loop_NTPase"/>
</dbReference>
<evidence type="ECO:0000313" key="11">
    <source>
        <dbReference type="Proteomes" id="UP001140206"/>
    </source>
</evidence>
<reference evidence="10" key="1">
    <citation type="submission" date="2022-08" db="EMBL/GenBank/DDBJ databases">
        <authorList>
            <person name="Marques A."/>
        </authorList>
    </citation>
    <scope>NUCLEOTIDE SEQUENCE</scope>
    <source>
        <strain evidence="10">RhyPub2mFocal</strain>
        <tissue evidence="10">Leaves</tissue>
    </source>
</reference>
<evidence type="ECO:0000313" key="10">
    <source>
        <dbReference type="EMBL" id="KAJ4789397.1"/>
    </source>
</evidence>
<dbReference type="InterPro" id="IPR055414">
    <property type="entry name" value="LRR_R13L4/SHOC2-like"/>
</dbReference>
<dbReference type="FunFam" id="1.10.10.10:FF:000322">
    <property type="entry name" value="Probable disease resistance protein At1g63360"/>
    <property type="match status" value="1"/>
</dbReference>
<proteinExistence type="inferred from homology"/>
<evidence type="ECO:0000256" key="4">
    <source>
        <dbReference type="ARBA" id="ARBA00022741"/>
    </source>
</evidence>
<dbReference type="Gene3D" id="3.40.50.300">
    <property type="entry name" value="P-loop containing nucleotide triphosphate hydrolases"/>
    <property type="match status" value="1"/>
</dbReference>
<evidence type="ECO:0000256" key="2">
    <source>
        <dbReference type="ARBA" id="ARBA00022614"/>
    </source>
</evidence>
<dbReference type="Proteomes" id="UP001140206">
    <property type="component" value="Chromosome 2"/>
</dbReference>
<keyword evidence="3" id="KW-0677">Repeat</keyword>
<dbReference type="Pfam" id="PF23598">
    <property type="entry name" value="LRR_14"/>
    <property type="match status" value="1"/>
</dbReference>
<evidence type="ECO:0000259" key="9">
    <source>
        <dbReference type="Pfam" id="PF23598"/>
    </source>
</evidence>
<dbReference type="GO" id="GO:0002758">
    <property type="term" value="P:innate immune response-activating signaling pathway"/>
    <property type="evidence" value="ECO:0007669"/>
    <property type="project" value="UniProtKB-ARBA"/>
</dbReference>
<organism evidence="10 11">
    <name type="scientific">Rhynchospora pubera</name>
    <dbReference type="NCBI Taxonomy" id="906938"/>
    <lineage>
        <taxon>Eukaryota</taxon>
        <taxon>Viridiplantae</taxon>
        <taxon>Streptophyta</taxon>
        <taxon>Embryophyta</taxon>
        <taxon>Tracheophyta</taxon>
        <taxon>Spermatophyta</taxon>
        <taxon>Magnoliopsida</taxon>
        <taxon>Liliopsida</taxon>
        <taxon>Poales</taxon>
        <taxon>Cyperaceae</taxon>
        <taxon>Cyperoideae</taxon>
        <taxon>Rhynchosporeae</taxon>
        <taxon>Rhynchospora</taxon>
    </lineage>
</organism>
<dbReference type="InterPro" id="IPR058922">
    <property type="entry name" value="WHD_DRP"/>
</dbReference>
<dbReference type="PRINTS" id="PR00364">
    <property type="entry name" value="DISEASERSIST"/>
</dbReference>
<keyword evidence="4" id="KW-0547">Nucleotide-binding</keyword>
<dbReference type="Pfam" id="PF00931">
    <property type="entry name" value="NB-ARC"/>
    <property type="match status" value="1"/>
</dbReference>
<comment type="caution">
    <text evidence="10">The sequence shown here is derived from an EMBL/GenBank/DDBJ whole genome shotgun (WGS) entry which is preliminary data.</text>
</comment>
<dbReference type="SUPFAM" id="SSF52540">
    <property type="entry name" value="P-loop containing nucleoside triphosphate hydrolases"/>
    <property type="match status" value="1"/>
</dbReference>
<dbReference type="PANTHER" id="PTHR23155">
    <property type="entry name" value="DISEASE RESISTANCE PROTEIN RP"/>
    <property type="match status" value="1"/>
</dbReference>
<dbReference type="InterPro" id="IPR032675">
    <property type="entry name" value="LRR_dom_sf"/>
</dbReference>
<dbReference type="GO" id="GO:0042742">
    <property type="term" value="P:defense response to bacterium"/>
    <property type="evidence" value="ECO:0007669"/>
    <property type="project" value="UniProtKB-ARBA"/>
</dbReference>
<dbReference type="SUPFAM" id="SSF52058">
    <property type="entry name" value="L domain-like"/>
    <property type="match status" value="1"/>
</dbReference>
<comment type="similarity">
    <text evidence="1">Belongs to the disease resistance NB-LRR family.</text>
</comment>
<name>A0AAV8F7P8_9POAL</name>
<dbReference type="PANTHER" id="PTHR23155:SF1185">
    <property type="entry name" value="DISEASE RESISTANCE RPP8-LIKE PROTEIN 3-RELATED"/>
    <property type="match status" value="1"/>
</dbReference>
<keyword evidence="5" id="KW-0611">Plant defense</keyword>
<dbReference type="InterPro" id="IPR042197">
    <property type="entry name" value="Apaf_helical"/>
</dbReference>
<evidence type="ECO:0000259" key="7">
    <source>
        <dbReference type="Pfam" id="PF18052"/>
    </source>
</evidence>
<dbReference type="InterPro" id="IPR002182">
    <property type="entry name" value="NB-ARC"/>
</dbReference>
<feature type="domain" description="NB-ARC" evidence="6">
    <location>
        <begin position="258"/>
        <end position="444"/>
    </location>
</feature>
<evidence type="ECO:0000259" key="6">
    <source>
        <dbReference type="Pfam" id="PF00931"/>
    </source>
</evidence>
<evidence type="ECO:0000259" key="8">
    <source>
        <dbReference type="Pfam" id="PF23559"/>
    </source>
</evidence>
<dbReference type="GO" id="GO:0009626">
    <property type="term" value="P:plant-type hypersensitive response"/>
    <property type="evidence" value="ECO:0007669"/>
    <property type="project" value="UniProtKB-ARBA"/>
</dbReference>
<dbReference type="AlphaFoldDB" id="A0AAV8F7P8"/>
<evidence type="ECO:0000256" key="3">
    <source>
        <dbReference type="ARBA" id="ARBA00022737"/>
    </source>
</evidence>
<dbReference type="GO" id="GO:0043531">
    <property type="term" value="F:ADP binding"/>
    <property type="evidence" value="ECO:0007669"/>
    <property type="project" value="InterPro"/>
</dbReference>
<dbReference type="Gene3D" id="1.10.8.430">
    <property type="entry name" value="Helical domain of apoptotic protease-activating factors"/>
    <property type="match status" value="1"/>
</dbReference>
<dbReference type="CDD" id="cd14798">
    <property type="entry name" value="RX-CC_like"/>
    <property type="match status" value="1"/>
</dbReference>
<keyword evidence="11" id="KW-1185">Reference proteome</keyword>
<gene>
    <name evidence="10" type="ORF">LUZ62_040643</name>
</gene>
<dbReference type="Gene3D" id="1.10.10.10">
    <property type="entry name" value="Winged helix-like DNA-binding domain superfamily/Winged helix DNA-binding domain"/>
    <property type="match status" value="1"/>
</dbReference>
<dbReference type="InterPro" id="IPR044974">
    <property type="entry name" value="Disease_R_plants"/>
</dbReference>
<dbReference type="InterPro" id="IPR038005">
    <property type="entry name" value="RX-like_CC"/>
</dbReference>
<dbReference type="Gene3D" id="1.20.5.4130">
    <property type="match status" value="1"/>
</dbReference>
<evidence type="ECO:0000256" key="1">
    <source>
        <dbReference type="ARBA" id="ARBA00008894"/>
    </source>
</evidence>
<dbReference type="InterPro" id="IPR041118">
    <property type="entry name" value="Rx_N"/>
</dbReference>
<sequence>MSPPYSHTPSRTHDCALPSLSPLTAPYSVLHSDFTLSRTRPVPPQSPCLIKRLKIYKQNKKEKKMAEAIVSLVVGKLGDLIMKEAELLGGVKSQVKRMQTELMNIKCYLASADSKQRKGDAESAMVENWLNQLRDVAYRLEDVIDIFYVELEGSHLQVQNTDNQQKNCPDYILDKLKNLFHKSMKMPGLHKLGIELADIQKELEDIFISKDKYGLTPLLDQAGRGPEPVIDENKLSKRRPAYQDLDETEIVGLDADRDNILKLLLSSEETPRRDVITIVGTGGLGKTTLAHMVYKRAKPYFEYHTILTVSQQFSLNDLLAKILGEVVDLIKRLEVADPEKRKVLELISKYEGFELKKQDFAYLINMLKILLSGMRYLIILDDVWDVKLWDRMQDALPDYKNGSRVLMTSRSIDVARLANPKTKPYELTFLNDKESCDLLLKKACYYKSPIEVESSSDLLELANELSKKCKGLPLALIVLGGILSTRHQNYHDWKKVLDTMDWHQEGRDCMNVLAMSYEDMPYYLKPCFIYLASFPEDYQISARNLIYMWVAEGFIPEQGKKTLEETAENFLEQLYERSMVQVSSRYCNGSIKYFRVHDLLHDLAMHEARKVNFVTVFQKLPQSSHADRVTRRVSIQANESVEGCSEFMKYIGSNTRSLLLFDRRLIDPRSAIDFRLLRVLETDTGLSSHNVLQGFDGLIHLKYLGIKNNDVPFYLPSDFRWDRLKNLETLIGNVEHQMGLWSIRTLRHVKSDYISFEPPANADLRNLQTLQWMSSFCLKAWHKNQLPILNNLRKFGLLIQHEIESVECEMVDYLLATLPHLLSLKIGCGVTSGQFKIPKEIVYPRGLPNYQNLETLCLGGKWPDNVTVEASLFPPHLISLRLGGSQLAVDPMPELGKLKSLKKCILGYEVYIGGKEMVCPAGFPALHTLGLYVDYEIKNFTVMEGVMPKLKYLHLGESFIGKLNLPPELEHLALRNH</sequence>
<keyword evidence="2" id="KW-0433">Leucine-rich repeat</keyword>
<dbReference type="InterPro" id="IPR036388">
    <property type="entry name" value="WH-like_DNA-bd_sf"/>
</dbReference>
<dbReference type="Pfam" id="PF18052">
    <property type="entry name" value="Rx_N"/>
    <property type="match status" value="1"/>
</dbReference>
<protein>
    <submittedName>
        <fullName evidence="10">Disease resistance family protein</fullName>
    </submittedName>
</protein>
<accession>A0AAV8F7P8</accession>